<dbReference type="InterPro" id="IPR003817">
    <property type="entry name" value="PS_Dcarbxylase"/>
</dbReference>
<gene>
    <name evidence="11" type="ORF">FL583_03270</name>
</gene>
<evidence type="ECO:0000256" key="3">
    <source>
        <dbReference type="ARBA" id="ARBA00022793"/>
    </source>
</evidence>
<dbReference type="AlphaFoldDB" id="A0A545AYL9"/>
<evidence type="ECO:0000256" key="7">
    <source>
        <dbReference type="ARBA" id="ARBA00023209"/>
    </source>
</evidence>
<evidence type="ECO:0000256" key="9">
    <source>
        <dbReference type="ARBA" id="ARBA00023264"/>
    </source>
</evidence>
<keyword evidence="12" id="KW-1185">Reference proteome</keyword>
<accession>A0A545AYL9</accession>
<dbReference type="GO" id="GO:0008654">
    <property type="term" value="P:phospholipid biosynthetic process"/>
    <property type="evidence" value="ECO:0007669"/>
    <property type="project" value="UniProtKB-KW"/>
</dbReference>
<dbReference type="RefSeq" id="WP_142702945.1">
    <property type="nucleotide sequence ID" value="NZ_VIRS01000002.1"/>
</dbReference>
<keyword evidence="3" id="KW-0210">Decarboxylase</keyword>
<evidence type="ECO:0000313" key="11">
    <source>
        <dbReference type="EMBL" id="TQS46426.1"/>
    </source>
</evidence>
<dbReference type="EMBL" id="VIRS01000002">
    <property type="protein sequence ID" value="TQS46426.1"/>
    <property type="molecule type" value="Genomic_DNA"/>
</dbReference>
<name>A0A545AYL9_9ACTN</name>
<keyword evidence="1" id="KW-1003">Cell membrane</keyword>
<evidence type="ECO:0000256" key="2">
    <source>
        <dbReference type="ARBA" id="ARBA00022516"/>
    </source>
</evidence>
<keyword evidence="6" id="KW-0865">Zymogen</keyword>
<dbReference type="InParanoid" id="A0A545AYL9"/>
<dbReference type="GO" id="GO:0004609">
    <property type="term" value="F:phosphatidylserine decarboxylase activity"/>
    <property type="evidence" value="ECO:0007669"/>
    <property type="project" value="UniProtKB-EC"/>
</dbReference>
<proteinExistence type="predicted"/>
<evidence type="ECO:0000256" key="5">
    <source>
        <dbReference type="ARBA" id="ARBA00023136"/>
    </source>
</evidence>
<comment type="caution">
    <text evidence="11">The sequence shown here is derived from an EMBL/GenBank/DDBJ whole genome shotgun (WGS) entry which is preliminary data.</text>
</comment>
<keyword evidence="10" id="KW-0670">Pyruvate</keyword>
<dbReference type="EC" id="4.1.1.65" evidence="11"/>
<dbReference type="PANTHER" id="PTHR35809:SF1">
    <property type="entry name" value="ARCHAETIDYLSERINE DECARBOXYLASE PROENZYME-RELATED"/>
    <property type="match status" value="1"/>
</dbReference>
<evidence type="ECO:0000256" key="6">
    <source>
        <dbReference type="ARBA" id="ARBA00023145"/>
    </source>
</evidence>
<dbReference type="PANTHER" id="PTHR35809">
    <property type="entry name" value="ARCHAETIDYLSERINE DECARBOXYLASE PROENZYME-RELATED"/>
    <property type="match status" value="1"/>
</dbReference>
<keyword evidence="7" id="KW-0594">Phospholipid biosynthesis</keyword>
<keyword evidence="8 11" id="KW-0456">Lyase</keyword>
<evidence type="ECO:0000256" key="1">
    <source>
        <dbReference type="ARBA" id="ARBA00022475"/>
    </source>
</evidence>
<keyword evidence="9" id="KW-1208">Phospholipid metabolism</keyword>
<protein>
    <submittedName>
        <fullName evidence="11">Phosphatidylserine decarboxylase family protein</fullName>
        <ecNumber evidence="11">4.1.1.65</ecNumber>
    </submittedName>
</protein>
<organism evidence="11 12">
    <name type="scientific">Cryptosporangium phraense</name>
    <dbReference type="NCBI Taxonomy" id="2593070"/>
    <lineage>
        <taxon>Bacteria</taxon>
        <taxon>Bacillati</taxon>
        <taxon>Actinomycetota</taxon>
        <taxon>Actinomycetes</taxon>
        <taxon>Cryptosporangiales</taxon>
        <taxon>Cryptosporangiaceae</taxon>
        <taxon>Cryptosporangium</taxon>
    </lineage>
</organism>
<dbReference type="Pfam" id="PF02666">
    <property type="entry name" value="PS_Dcarbxylase"/>
    <property type="match status" value="1"/>
</dbReference>
<evidence type="ECO:0000256" key="10">
    <source>
        <dbReference type="ARBA" id="ARBA00023317"/>
    </source>
</evidence>
<evidence type="ECO:0000256" key="8">
    <source>
        <dbReference type="ARBA" id="ARBA00023239"/>
    </source>
</evidence>
<sequence>MADHADFPRPDAGPLALSDRAVGPVAAKALTAEVARHPGPKTVLVVGVTSGDTVVDRVLGVIMPNDQVIVVADGPVDDLLGSDETFAGRVTVRKDLPAELPTPVDVAVVARPALHPTVVDRIRPLLAADGVLTVATDATASDPLSGVVDDHAVRTDRVFRSFPPLRVHQLRFTPATPHLAARLGPAEVPSHVAVTKRMGIDSNGVAFGGLALGAAALTKLVRPRSKAWLVPAALALPVAAFFRDPRRIVPDDPQAVVSSADGKVLAVERLTDTRFGTDEWLRISVFLSVLDVHVNRSPVAGRVVSVLREEGGYANAMTAAAEHNVACYTVLETVHGRVVVAQRSGLIARRIVNRAGVGALLAKGERYGLIRFGSRTDVYLPATAAEPLVSPGERVVGGETVLARWT</sequence>
<dbReference type="Proteomes" id="UP000317982">
    <property type="component" value="Unassembled WGS sequence"/>
</dbReference>
<keyword evidence="5" id="KW-0472">Membrane</keyword>
<dbReference type="InterPro" id="IPR033175">
    <property type="entry name" value="PSD-A"/>
</dbReference>
<evidence type="ECO:0000256" key="4">
    <source>
        <dbReference type="ARBA" id="ARBA00023098"/>
    </source>
</evidence>
<dbReference type="OrthoDB" id="9790893at2"/>
<reference evidence="11 12" key="1">
    <citation type="submission" date="2019-07" db="EMBL/GenBank/DDBJ databases">
        <title>Cryptosporangium phraense sp. nov., isolated from plant litter.</title>
        <authorList>
            <person name="Suriyachadkun C."/>
        </authorList>
    </citation>
    <scope>NUCLEOTIDE SEQUENCE [LARGE SCALE GENOMIC DNA]</scope>
    <source>
        <strain evidence="11 12">A-T 5661</strain>
    </source>
</reference>
<evidence type="ECO:0000313" key="12">
    <source>
        <dbReference type="Proteomes" id="UP000317982"/>
    </source>
</evidence>
<keyword evidence="2" id="KW-0444">Lipid biosynthesis</keyword>
<keyword evidence="4" id="KW-0443">Lipid metabolism</keyword>